<reference evidence="1" key="1">
    <citation type="journal article" date="2012" name="Nature">
        <title>The oyster genome reveals stress adaptation and complexity of shell formation.</title>
        <authorList>
            <person name="Zhang G."/>
            <person name="Fang X."/>
            <person name="Guo X."/>
            <person name="Li L."/>
            <person name="Luo R."/>
            <person name="Xu F."/>
            <person name="Yang P."/>
            <person name="Zhang L."/>
            <person name="Wang X."/>
            <person name="Qi H."/>
            <person name="Xiong Z."/>
            <person name="Que H."/>
            <person name="Xie Y."/>
            <person name="Holland P.W."/>
            <person name="Paps J."/>
            <person name="Zhu Y."/>
            <person name="Wu F."/>
            <person name="Chen Y."/>
            <person name="Wang J."/>
            <person name="Peng C."/>
            <person name="Meng J."/>
            <person name="Yang L."/>
            <person name="Liu J."/>
            <person name="Wen B."/>
            <person name="Zhang N."/>
            <person name="Huang Z."/>
            <person name="Zhu Q."/>
            <person name="Feng Y."/>
            <person name="Mount A."/>
            <person name="Hedgecock D."/>
            <person name="Xu Z."/>
            <person name="Liu Y."/>
            <person name="Domazet-Loso T."/>
            <person name="Du Y."/>
            <person name="Sun X."/>
            <person name="Zhang S."/>
            <person name="Liu B."/>
            <person name="Cheng P."/>
            <person name="Jiang X."/>
            <person name="Li J."/>
            <person name="Fan D."/>
            <person name="Wang W."/>
            <person name="Fu W."/>
            <person name="Wang T."/>
            <person name="Wang B."/>
            <person name="Zhang J."/>
            <person name="Peng Z."/>
            <person name="Li Y."/>
            <person name="Li N."/>
            <person name="Wang J."/>
            <person name="Chen M."/>
            <person name="He Y."/>
            <person name="Tan F."/>
            <person name="Song X."/>
            <person name="Zheng Q."/>
            <person name="Huang R."/>
            <person name="Yang H."/>
            <person name="Du X."/>
            <person name="Chen L."/>
            <person name="Yang M."/>
            <person name="Gaffney P.M."/>
            <person name="Wang S."/>
            <person name="Luo L."/>
            <person name="She Z."/>
            <person name="Ming Y."/>
            <person name="Huang W."/>
            <person name="Zhang S."/>
            <person name="Huang B."/>
            <person name="Zhang Y."/>
            <person name="Qu T."/>
            <person name="Ni P."/>
            <person name="Miao G."/>
            <person name="Wang J."/>
            <person name="Wang Q."/>
            <person name="Steinberg C.E."/>
            <person name="Wang H."/>
            <person name="Li N."/>
            <person name="Qian L."/>
            <person name="Zhang G."/>
            <person name="Li Y."/>
            <person name="Yang H."/>
            <person name="Liu X."/>
            <person name="Wang J."/>
            <person name="Yin Y."/>
            <person name="Wang J."/>
        </authorList>
    </citation>
    <scope>NUCLEOTIDE SEQUENCE [LARGE SCALE GENOMIC DNA]</scope>
    <source>
        <strain evidence="1">05x7-T-G4-1.051#20</strain>
    </source>
</reference>
<accession>K1QHL7</accession>
<organism evidence="1">
    <name type="scientific">Magallana gigas</name>
    <name type="common">Pacific oyster</name>
    <name type="synonym">Crassostrea gigas</name>
    <dbReference type="NCBI Taxonomy" id="29159"/>
    <lineage>
        <taxon>Eukaryota</taxon>
        <taxon>Metazoa</taxon>
        <taxon>Spiralia</taxon>
        <taxon>Lophotrochozoa</taxon>
        <taxon>Mollusca</taxon>
        <taxon>Bivalvia</taxon>
        <taxon>Autobranchia</taxon>
        <taxon>Pteriomorphia</taxon>
        <taxon>Ostreida</taxon>
        <taxon>Ostreoidea</taxon>
        <taxon>Ostreidae</taxon>
        <taxon>Magallana</taxon>
    </lineage>
</organism>
<dbReference type="InParanoid" id="K1QHL7"/>
<gene>
    <name evidence="1" type="ORF">CGI_10004648</name>
</gene>
<sequence>MSNREDSVGRQIIGMQSGSTQVTNCDGIEKIGSFIEIDFNKINRPCICIVTLLFEGVLIGTTRKAPTWCPNPVSVNTTTVLNCNGASDTADVKINDTLVVKAEYQPGQTSVEFYQCLVLREKAKETRLKNGNIKIKSEKETYMELNERDKTCHENQYDSLTYPNNYIDISAL</sequence>
<evidence type="ECO:0000313" key="1">
    <source>
        <dbReference type="EMBL" id="EKC21076.1"/>
    </source>
</evidence>
<proteinExistence type="predicted"/>
<dbReference type="EMBL" id="JH817872">
    <property type="protein sequence ID" value="EKC21076.1"/>
    <property type="molecule type" value="Genomic_DNA"/>
</dbReference>
<dbReference type="AlphaFoldDB" id="K1QHL7"/>
<dbReference type="HOGENOM" id="CLU_1556772_0_0_1"/>
<name>K1QHL7_MAGGI</name>
<protein>
    <submittedName>
        <fullName evidence="1">Uncharacterized protein</fullName>
    </submittedName>
</protein>